<proteinExistence type="predicted"/>
<evidence type="ECO:0000313" key="2">
    <source>
        <dbReference type="Proteomes" id="UP000198569"/>
    </source>
</evidence>
<protein>
    <submittedName>
        <fullName evidence="1">Type IX secretion system membrane protein, PorP/SprF family</fullName>
    </submittedName>
</protein>
<dbReference type="Pfam" id="PF11751">
    <property type="entry name" value="PorP_SprF"/>
    <property type="match status" value="1"/>
</dbReference>
<accession>A0A1H3G644</accession>
<evidence type="ECO:0000313" key="1">
    <source>
        <dbReference type="EMBL" id="SDX97934.1"/>
    </source>
</evidence>
<reference evidence="2" key="1">
    <citation type="submission" date="2016-10" db="EMBL/GenBank/DDBJ databases">
        <authorList>
            <person name="Varghese N."/>
            <person name="Submissions S."/>
        </authorList>
    </citation>
    <scope>NUCLEOTIDE SEQUENCE [LARGE SCALE GENOMIC DNA]</scope>
    <source>
        <strain evidence="2">DSM 15718</strain>
    </source>
</reference>
<dbReference type="AlphaFoldDB" id="A0A1H3G644"/>
<dbReference type="RefSeq" id="WP_091435100.1">
    <property type="nucleotide sequence ID" value="NZ_FNMV01000020.1"/>
</dbReference>
<name>A0A1H3G644_9FLAO</name>
<keyword evidence="2" id="KW-1185">Reference proteome</keyword>
<dbReference type="STRING" id="229203.SAMN05444338_1202"/>
<dbReference type="Proteomes" id="UP000198569">
    <property type="component" value="Unassembled WGS sequence"/>
</dbReference>
<dbReference type="OrthoDB" id="1114455at2"/>
<gene>
    <name evidence="1" type="ORF">SAMN05444338_1202</name>
</gene>
<sequence length="305" mass="34111">MNKIFLATLLVLITYVDVIAQQNPHYTQYMYNMNVINPAYAGSKESISFGALYRKQWVNIEDAPTSFTFSGHAPAGNNVGLGLSFISDKIGPVTEQNVYGDFSYTINLNDTHRLALGLKAGVSFHKVGLRDIQSSLPDPSEGIFGEDINDASLNLGAGAFYYTDKYYVAFSIPNLMKSAHLDYNGREYGSDVSHYFLTAGYVFDVNYDLKFKPSFMLKSAFNVSPSLDVSANFLYMEKIELGASYRLEDSFGAMVNFAITPELRIGYAYDHIISDLKVTAPSSHEFIILYDLFTPKKVSRSPRFF</sequence>
<dbReference type="NCBIfam" id="TIGR03519">
    <property type="entry name" value="T9SS_PorP_fam"/>
    <property type="match status" value="1"/>
</dbReference>
<dbReference type="InterPro" id="IPR019861">
    <property type="entry name" value="PorP/SprF_Bacteroidetes"/>
</dbReference>
<dbReference type="EMBL" id="FNMV01000020">
    <property type="protein sequence ID" value="SDX97934.1"/>
    <property type="molecule type" value="Genomic_DNA"/>
</dbReference>
<organism evidence="1 2">
    <name type="scientific">Flavobacterium degerlachei</name>
    <dbReference type="NCBI Taxonomy" id="229203"/>
    <lineage>
        <taxon>Bacteria</taxon>
        <taxon>Pseudomonadati</taxon>
        <taxon>Bacteroidota</taxon>
        <taxon>Flavobacteriia</taxon>
        <taxon>Flavobacteriales</taxon>
        <taxon>Flavobacteriaceae</taxon>
        <taxon>Flavobacterium</taxon>
    </lineage>
</organism>